<feature type="compositionally biased region" description="Basic residues" evidence="3">
    <location>
        <begin position="1030"/>
        <end position="1043"/>
    </location>
</feature>
<organism evidence="5 6">
    <name type="scientific">Petrolisthes cinctipes</name>
    <name type="common">Flat porcelain crab</name>
    <dbReference type="NCBI Taxonomy" id="88211"/>
    <lineage>
        <taxon>Eukaryota</taxon>
        <taxon>Metazoa</taxon>
        <taxon>Ecdysozoa</taxon>
        <taxon>Arthropoda</taxon>
        <taxon>Crustacea</taxon>
        <taxon>Multicrustacea</taxon>
        <taxon>Malacostraca</taxon>
        <taxon>Eumalacostraca</taxon>
        <taxon>Eucarida</taxon>
        <taxon>Decapoda</taxon>
        <taxon>Pleocyemata</taxon>
        <taxon>Anomura</taxon>
        <taxon>Galatheoidea</taxon>
        <taxon>Porcellanidae</taxon>
        <taxon>Petrolisthes</taxon>
    </lineage>
</organism>
<dbReference type="Gene3D" id="2.30.42.10">
    <property type="match status" value="1"/>
</dbReference>
<evidence type="ECO:0000313" key="6">
    <source>
        <dbReference type="Proteomes" id="UP001286313"/>
    </source>
</evidence>
<feature type="compositionally biased region" description="Basic and acidic residues" evidence="3">
    <location>
        <begin position="474"/>
        <end position="498"/>
    </location>
</feature>
<feature type="compositionally biased region" description="Basic residues" evidence="3">
    <location>
        <begin position="862"/>
        <end position="877"/>
    </location>
</feature>
<dbReference type="EMBL" id="JAWQEG010003095">
    <property type="protein sequence ID" value="KAK3868007.1"/>
    <property type="molecule type" value="Genomic_DNA"/>
</dbReference>
<keyword evidence="6" id="KW-1185">Reference proteome</keyword>
<feature type="region of interest" description="Disordered" evidence="3">
    <location>
        <begin position="733"/>
        <end position="762"/>
    </location>
</feature>
<accession>A0AAE1F759</accession>
<feature type="compositionally biased region" description="Basic and acidic residues" evidence="3">
    <location>
        <begin position="839"/>
        <end position="860"/>
    </location>
</feature>
<reference evidence="5" key="1">
    <citation type="submission" date="2023-10" db="EMBL/GenBank/DDBJ databases">
        <title>Genome assemblies of two species of porcelain crab, Petrolisthes cinctipes and Petrolisthes manimaculis (Anomura: Porcellanidae).</title>
        <authorList>
            <person name="Angst P."/>
        </authorList>
    </citation>
    <scope>NUCLEOTIDE SEQUENCE</scope>
    <source>
        <strain evidence="5">PB745_01</strain>
        <tissue evidence="5">Gill</tissue>
    </source>
</reference>
<dbReference type="PROSITE" id="PS50106">
    <property type="entry name" value="PDZ"/>
    <property type="match status" value="1"/>
</dbReference>
<feature type="region of interest" description="Disordered" evidence="3">
    <location>
        <begin position="782"/>
        <end position="924"/>
    </location>
</feature>
<evidence type="ECO:0000259" key="4">
    <source>
        <dbReference type="PROSITE" id="PS50106"/>
    </source>
</evidence>
<evidence type="ECO:0000256" key="3">
    <source>
        <dbReference type="SAM" id="MobiDB-lite"/>
    </source>
</evidence>
<feature type="compositionally biased region" description="Polar residues" evidence="3">
    <location>
        <begin position="890"/>
        <end position="908"/>
    </location>
</feature>
<feature type="compositionally biased region" description="Polar residues" evidence="3">
    <location>
        <begin position="518"/>
        <end position="530"/>
    </location>
</feature>
<dbReference type="InterPro" id="IPR052122">
    <property type="entry name" value="Intracell_Traff_Signaling_Reg"/>
</dbReference>
<dbReference type="PANTHER" id="PTHR15963:SF5">
    <property type="entry name" value="SHORT SPINDLE 6, ISOFORM A"/>
    <property type="match status" value="1"/>
</dbReference>
<feature type="region of interest" description="Disordered" evidence="3">
    <location>
        <begin position="363"/>
        <end position="432"/>
    </location>
</feature>
<dbReference type="Proteomes" id="UP001286313">
    <property type="component" value="Unassembled WGS sequence"/>
</dbReference>
<feature type="compositionally biased region" description="Gly residues" evidence="3">
    <location>
        <begin position="626"/>
        <end position="635"/>
    </location>
</feature>
<feature type="compositionally biased region" description="Low complexity" evidence="3">
    <location>
        <begin position="982"/>
        <end position="997"/>
    </location>
</feature>
<keyword evidence="2" id="KW-0963">Cytoplasm</keyword>
<gene>
    <name evidence="5" type="ORF">Pcinc_026553</name>
</gene>
<dbReference type="AlphaFoldDB" id="A0AAE1F759"/>
<feature type="compositionally biased region" description="Polar residues" evidence="3">
    <location>
        <begin position="663"/>
        <end position="674"/>
    </location>
</feature>
<feature type="compositionally biased region" description="Basic and acidic residues" evidence="3">
    <location>
        <begin position="130"/>
        <end position="140"/>
    </location>
</feature>
<evidence type="ECO:0000256" key="1">
    <source>
        <dbReference type="ARBA" id="ARBA00004496"/>
    </source>
</evidence>
<feature type="domain" description="PDZ" evidence="4">
    <location>
        <begin position="20"/>
        <end position="58"/>
    </location>
</feature>
<evidence type="ECO:0000256" key="2">
    <source>
        <dbReference type="ARBA" id="ARBA00022490"/>
    </source>
</evidence>
<feature type="compositionally biased region" description="Polar residues" evidence="3">
    <location>
        <begin position="733"/>
        <end position="745"/>
    </location>
</feature>
<feature type="compositionally biased region" description="Basic and acidic residues" evidence="3">
    <location>
        <begin position="786"/>
        <end position="807"/>
    </location>
</feature>
<name>A0AAE1F759_PETCI</name>
<feature type="region of interest" description="Disordered" evidence="3">
    <location>
        <begin position="296"/>
        <end position="334"/>
    </location>
</feature>
<feature type="region of interest" description="Disordered" evidence="3">
    <location>
        <begin position="207"/>
        <end position="237"/>
    </location>
</feature>
<evidence type="ECO:0000313" key="5">
    <source>
        <dbReference type="EMBL" id="KAK3868007.1"/>
    </source>
</evidence>
<feature type="compositionally biased region" description="Polar residues" evidence="3">
    <location>
        <begin position="685"/>
        <end position="697"/>
    </location>
</feature>
<protein>
    <recommendedName>
        <fullName evidence="4">PDZ domain-containing protein</fullName>
    </recommendedName>
</protein>
<dbReference type="InterPro" id="IPR036034">
    <property type="entry name" value="PDZ_sf"/>
</dbReference>
<comment type="caution">
    <text evidence="5">The sequence shown here is derived from an EMBL/GenBank/DDBJ whole genome shotgun (WGS) entry which is preliminary data.</text>
</comment>
<proteinExistence type="predicted"/>
<dbReference type="GO" id="GO:0005737">
    <property type="term" value="C:cytoplasm"/>
    <property type="evidence" value="ECO:0007669"/>
    <property type="project" value="UniProtKB-SubCell"/>
</dbReference>
<dbReference type="SUPFAM" id="SSF50156">
    <property type="entry name" value="PDZ domain-like"/>
    <property type="match status" value="1"/>
</dbReference>
<feature type="compositionally biased region" description="Basic and acidic residues" evidence="3">
    <location>
        <begin position="308"/>
        <end position="326"/>
    </location>
</feature>
<feature type="region of interest" description="Disordered" evidence="3">
    <location>
        <begin position="944"/>
        <end position="1097"/>
    </location>
</feature>
<feature type="region of interest" description="Disordered" evidence="3">
    <location>
        <begin position="468"/>
        <end position="715"/>
    </location>
</feature>
<sequence>MPFLRVHDHRQKNEYKVIKGDVILSINGHDMEKADHKQLVNFIQGCGDRMRMVVLFEDCVHKVELHIRYIQLQRLLQEKMTDLERLCHQEKSLLAGKLVTSPARHAYNIASARLLDWLRAQRRLLPPPRDLTDGEEREGGVGESNAVGKELIRSSSISSSSRVHTPPPQTEKTPLTCLKSLDSMMPFGGYHMPKSFSHTSTPSSYHTAVPSSFHTPTTPCQTTPTPGSYHSATPTSIHHRSSYDSGIYSVVSPGAGLTHWGFQQQYSGDNYGYVSLASNCSDSCCHTHTSRYDPRGWIQQQQQQSLYSHDRESRGRGLERLGEGKEGTSLGSHRRALSAEAWRFPDDGEVWHEAEVSRYSESRYFDSPIPPDSRLVGKSRTETRKRGLSLSRKDSFRREELRQSNAGKITVRPKSVDKTSSPTDEESSIEKAKPLKMSKAYSISCMPGDQNTIYDSVVKELQNATAGIPVRSNSKKDKSSTKKEDKENENVEEPKSPYEKLSLSGLETYEHSPRRLNKQPTVFNYSSSSLPHRRRAKTKKKRGESSSSSPKARMKSNSLDEDKLANLSSAGSDDGNKQKIEYGLEDEGDTVSEVSSHVRPSELQLRQFFSLPYTSGRLTTSPPPDGDGGGGGGNTGSPMIVRGGSFHAPQRPNRQNSGERHWSLSQPARKTSGTDLPGFPRDSSSKSQKYTSCNSLCDTPYEKKDTSARTPPAAHMGRMESFKFSTQSLTTPYNTRECSRGSCSHSMKPWQGRMSGRPGSVDNRQEMSAECAGSFIMSRTLGGYGKNEEFGMGREDGGRRPRDDRQESQQTSEVFGKKSEWNNIMAEKNRRKSTGGTLGRKEGGRETSEGKSPKGEESRNWHGLKKGSYKSLPRQKTRQQDQQQSRKSRPTSSISWAGSCDRLSSATDHSGKTAVSARSRSLCTDSLVTPARVDAPNAAADVYRFAPPAQEPRIRSDSMEARWSSDNSIEDHRPGEAHTPTYYDSLYSEVSSESSVYGTPRPRQCLVTRGEDHGVISDDEASVDMDSHPRPRRNQPPRRKKSQASRSQDEAGRGTGESRSAPLTPPALPFHPPPPPPSWPTDTSPRPSPSPQEWFPAGDVSRTVGALADSLAAYRTNLV</sequence>
<feature type="region of interest" description="Disordered" evidence="3">
    <location>
        <begin position="126"/>
        <end position="176"/>
    </location>
</feature>
<feature type="compositionally biased region" description="Low complexity" evidence="3">
    <location>
        <begin position="153"/>
        <end position="162"/>
    </location>
</feature>
<feature type="compositionally biased region" description="Basic and acidic residues" evidence="3">
    <location>
        <begin position="379"/>
        <end position="402"/>
    </location>
</feature>
<dbReference type="PANTHER" id="PTHR15963">
    <property type="entry name" value="GENERAL RECEPTOR FOR PHOSPHOINOSITIDES 1-ASSOCIATED SCAFFOLD PROTEIN-RELATED"/>
    <property type="match status" value="1"/>
</dbReference>
<feature type="compositionally biased region" description="Basic residues" evidence="3">
    <location>
        <begin position="531"/>
        <end position="542"/>
    </location>
</feature>
<feature type="compositionally biased region" description="Low complexity" evidence="3">
    <location>
        <begin position="215"/>
        <end position="226"/>
    </location>
</feature>
<comment type="subcellular location">
    <subcellularLocation>
        <location evidence="1">Cytoplasm</location>
    </subcellularLocation>
</comment>
<feature type="compositionally biased region" description="Pro residues" evidence="3">
    <location>
        <begin position="1063"/>
        <end position="1079"/>
    </location>
</feature>
<dbReference type="InterPro" id="IPR001478">
    <property type="entry name" value="PDZ"/>
</dbReference>